<gene>
    <name evidence="1" type="ORF">PFISCL1PPCAC_3071</name>
</gene>
<protein>
    <submittedName>
        <fullName evidence="1">Uncharacterized protein</fullName>
    </submittedName>
</protein>
<dbReference type="EMBL" id="BTSY01000001">
    <property type="protein sequence ID" value="GMT11774.1"/>
    <property type="molecule type" value="Genomic_DNA"/>
</dbReference>
<feature type="non-terminal residue" evidence="1">
    <location>
        <position position="1"/>
    </location>
</feature>
<keyword evidence="2" id="KW-1185">Reference proteome</keyword>
<reference evidence="1" key="1">
    <citation type="submission" date="2023-10" db="EMBL/GenBank/DDBJ databases">
        <title>Genome assembly of Pristionchus species.</title>
        <authorList>
            <person name="Yoshida K."/>
            <person name="Sommer R.J."/>
        </authorList>
    </citation>
    <scope>NUCLEOTIDE SEQUENCE</scope>
    <source>
        <strain evidence="1">RS5133</strain>
    </source>
</reference>
<dbReference type="AlphaFoldDB" id="A0AAV5UZL5"/>
<accession>A0AAV5UZL5</accession>
<proteinExistence type="predicted"/>
<feature type="non-terminal residue" evidence="1">
    <location>
        <position position="71"/>
    </location>
</feature>
<name>A0AAV5UZL5_9BILA</name>
<sequence>QTPQANAIAIKGVVIDCCIHEQWSAQKQCNISCSLYGGAGKCAQWCNRDHVPTTEGKHPHNSHHGAEVHLL</sequence>
<evidence type="ECO:0000313" key="1">
    <source>
        <dbReference type="EMBL" id="GMT11774.1"/>
    </source>
</evidence>
<organism evidence="1 2">
    <name type="scientific">Pristionchus fissidentatus</name>
    <dbReference type="NCBI Taxonomy" id="1538716"/>
    <lineage>
        <taxon>Eukaryota</taxon>
        <taxon>Metazoa</taxon>
        <taxon>Ecdysozoa</taxon>
        <taxon>Nematoda</taxon>
        <taxon>Chromadorea</taxon>
        <taxon>Rhabditida</taxon>
        <taxon>Rhabditina</taxon>
        <taxon>Diplogasteromorpha</taxon>
        <taxon>Diplogasteroidea</taxon>
        <taxon>Neodiplogasteridae</taxon>
        <taxon>Pristionchus</taxon>
    </lineage>
</organism>
<dbReference type="Proteomes" id="UP001432322">
    <property type="component" value="Unassembled WGS sequence"/>
</dbReference>
<comment type="caution">
    <text evidence="1">The sequence shown here is derived from an EMBL/GenBank/DDBJ whole genome shotgun (WGS) entry which is preliminary data.</text>
</comment>
<evidence type="ECO:0000313" key="2">
    <source>
        <dbReference type="Proteomes" id="UP001432322"/>
    </source>
</evidence>